<reference evidence="2 3" key="1">
    <citation type="submission" date="2019-02" db="EMBL/GenBank/DDBJ databases">
        <title>Deep-cultivation of Planctomycetes and their phenomic and genomic characterization uncovers novel biology.</title>
        <authorList>
            <person name="Wiegand S."/>
            <person name="Jogler M."/>
            <person name="Boedeker C."/>
            <person name="Pinto D."/>
            <person name="Vollmers J."/>
            <person name="Rivas-Marin E."/>
            <person name="Kohn T."/>
            <person name="Peeters S.H."/>
            <person name="Heuer A."/>
            <person name="Rast P."/>
            <person name="Oberbeckmann S."/>
            <person name="Bunk B."/>
            <person name="Jeske O."/>
            <person name="Meyerdierks A."/>
            <person name="Storesund J.E."/>
            <person name="Kallscheuer N."/>
            <person name="Luecker S."/>
            <person name="Lage O.M."/>
            <person name="Pohl T."/>
            <person name="Merkel B.J."/>
            <person name="Hornburger P."/>
            <person name="Mueller R.-W."/>
            <person name="Bruemmer F."/>
            <person name="Labrenz M."/>
            <person name="Spormann A.M."/>
            <person name="Op Den Camp H."/>
            <person name="Overmann J."/>
            <person name="Amann R."/>
            <person name="Jetten M.S.M."/>
            <person name="Mascher T."/>
            <person name="Medema M.H."/>
            <person name="Devos D.P."/>
            <person name="Kaster A.-K."/>
            <person name="Ovreas L."/>
            <person name="Rohde M."/>
            <person name="Galperin M.Y."/>
            <person name="Jogler C."/>
        </authorList>
    </citation>
    <scope>NUCLEOTIDE SEQUENCE [LARGE SCALE GENOMIC DNA]</scope>
    <source>
        <strain evidence="2 3">Poly51</strain>
    </source>
</reference>
<dbReference type="EMBL" id="SJPW01000001">
    <property type="protein sequence ID" value="TWU60025.1"/>
    <property type="molecule type" value="Genomic_DNA"/>
</dbReference>
<organism evidence="2 3">
    <name type="scientific">Rubripirellula tenax</name>
    <dbReference type="NCBI Taxonomy" id="2528015"/>
    <lineage>
        <taxon>Bacteria</taxon>
        <taxon>Pseudomonadati</taxon>
        <taxon>Planctomycetota</taxon>
        <taxon>Planctomycetia</taxon>
        <taxon>Pirellulales</taxon>
        <taxon>Pirellulaceae</taxon>
        <taxon>Rubripirellula</taxon>
    </lineage>
</organism>
<feature type="transmembrane region" description="Helical" evidence="1">
    <location>
        <begin position="47"/>
        <end position="70"/>
    </location>
</feature>
<gene>
    <name evidence="2" type="ORF">Poly51_02990</name>
</gene>
<keyword evidence="1" id="KW-0812">Transmembrane</keyword>
<sequence>MSYDEPLVGGLSIALSMIATFIAVGPWDQPYDLRSIRAVRARYGKPVARGVWIAIAVAAFSSGVAILGGIRPSYAEQQVGNR</sequence>
<keyword evidence="1" id="KW-1133">Transmembrane helix</keyword>
<proteinExistence type="predicted"/>
<comment type="caution">
    <text evidence="2">The sequence shown here is derived from an EMBL/GenBank/DDBJ whole genome shotgun (WGS) entry which is preliminary data.</text>
</comment>
<keyword evidence="1" id="KW-0472">Membrane</keyword>
<dbReference type="RefSeq" id="WP_146453573.1">
    <property type="nucleotide sequence ID" value="NZ_SJPW01000001.1"/>
</dbReference>
<feature type="transmembrane region" description="Helical" evidence="1">
    <location>
        <begin position="6"/>
        <end position="27"/>
    </location>
</feature>
<accession>A0A5C6FGP4</accession>
<name>A0A5C6FGP4_9BACT</name>
<evidence type="ECO:0000313" key="3">
    <source>
        <dbReference type="Proteomes" id="UP000318288"/>
    </source>
</evidence>
<protein>
    <submittedName>
        <fullName evidence="2">Uncharacterized protein</fullName>
    </submittedName>
</protein>
<dbReference type="Proteomes" id="UP000318288">
    <property type="component" value="Unassembled WGS sequence"/>
</dbReference>
<evidence type="ECO:0000256" key="1">
    <source>
        <dbReference type="SAM" id="Phobius"/>
    </source>
</evidence>
<dbReference type="OrthoDB" id="286225at2"/>
<dbReference type="AlphaFoldDB" id="A0A5C6FGP4"/>
<evidence type="ECO:0000313" key="2">
    <source>
        <dbReference type="EMBL" id="TWU60025.1"/>
    </source>
</evidence>
<keyword evidence="3" id="KW-1185">Reference proteome</keyword>